<reference evidence="2" key="1">
    <citation type="journal article" date="2020" name="mSystems">
        <title>Genome- and Community-Level Interaction Insights into Carbon Utilization and Element Cycling Functions of Hydrothermarchaeota in Hydrothermal Sediment.</title>
        <authorList>
            <person name="Zhou Z."/>
            <person name="Liu Y."/>
            <person name="Xu W."/>
            <person name="Pan J."/>
            <person name="Luo Z.H."/>
            <person name="Li M."/>
        </authorList>
    </citation>
    <scope>NUCLEOTIDE SEQUENCE [LARGE SCALE GENOMIC DNA]</scope>
    <source>
        <strain evidence="2">HyVt-485</strain>
    </source>
</reference>
<dbReference type="Pfam" id="PF13417">
    <property type="entry name" value="GST_N_3"/>
    <property type="match status" value="1"/>
</dbReference>
<dbReference type="EMBL" id="DRMJ01000156">
    <property type="protein sequence ID" value="HHL42600.1"/>
    <property type="molecule type" value="Genomic_DNA"/>
</dbReference>
<evidence type="ECO:0000259" key="1">
    <source>
        <dbReference type="Pfam" id="PF13417"/>
    </source>
</evidence>
<sequence length="127" mass="14886">MPYQFLAAPLSLYSGKVRGYLRWKNIPYREILANRDIYEHEIVRRVGYPIIPVLLTPNDETIQDTTDIIDYLENHEPGPSVYPDGDLQKLVALIFELFGDEYLVIAAMHYRWAYNKEYAWGQFGKTL</sequence>
<dbReference type="Gene3D" id="3.40.30.10">
    <property type="entry name" value="Glutaredoxin"/>
    <property type="match status" value="1"/>
</dbReference>
<protein>
    <submittedName>
        <fullName evidence="2">Glutathione S-transferase</fullName>
    </submittedName>
</protein>
<dbReference type="InterPro" id="IPR004045">
    <property type="entry name" value="Glutathione_S-Trfase_N"/>
</dbReference>
<dbReference type="Proteomes" id="UP000885830">
    <property type="component" value="Unassembled WGS sequence"/>
</dbReference>
<gene>
    <name evidence="2" type="ORF">ENJ42_03185</name>
</gene>
<name>A0A7C5QZY1_9PROT</name>
<organism evidence="2">
    <name type="scientific">Hellea balneolensis</name>
    <dbReference type="NCBI Taxonomy" id="287478"/>
    <lineage>
        <taxon>Bacteria</taxon>
        <taxon>Pseudomonadati</taxon>
        <taxon>Pseudomonadota</taxon>
        <taxon>Alphaproteobacteria</taxon>
        <taxon>Maricaulales</taxon>
        <taxon>Robiginitomaculaceae</taxon>
        <taxon>Hellea</taxon>
    </lineage>
</organism>
<dbReference type="AlphaFoldDB" id="A0A7C5QZY1"/>
<accession>A0A7C5QZY1</accession>
<feature type="non-terminal residue" evidence="2">
    <location>
        <position position="127"/>
    </location>
</feature>
<evidence type="ECO:0000313" key="2">
    <source>
        <dbReference type="EMBL" id="HHL42600.1"/>
    </source>
</evidence>
<dbReference type="InterPro" id="IPR036249">
    <property type="entry name" value="Thioredoxin-like_sf"/>
</dbReference>
<proteinExistence type="predicted"/>
<dbReference type="SUPFAM" id="SSF52833">
    <property type="entry name" value="Thioredoxin-like"/>
    <property type="match status" value="1"/>
</dbReference>
<dbReference type="CDD" id="cd00570">
    <property type="entry name" value="GST_N_family"/>
    <property type="match status" value="1"/>
</dbReference>
<dbReference type="Gene3D" id="1.20.1050.10">
    <property type="match status" value="1"/>
</dbReference>
<comment type="caution">
    <text evidence="2">The sequence shown here is derived from an EMBL/GenBank/DDBJ whole genome shotgun (WGS) entry which is preliminary data.</text>
</comment>
<feature type="domain" description="GST N-terminal" evidence="1">
    <location>
        <begin position="8"/>
        <end position="79"/>
    </location>
</feature>